<protein>
    <submittedName>
        <fullName evidence="2">Uncharacterized protein</fullName>
    </submittedName>
</protein>
<dbReference type="EMBL" id="JAUEPN010000001">
    <property type="protein sequence ID" value="KAK3301152.1"/>
    <property type="molecule type" value="Genomic_DNA"/>
</dbReference>
<evidence type="ECO:0000313" key="3">
    <source>
        <dbReference type="Proteomes" id="UP001278766"/>
    </source>
</evidence>
<feature type="region of interest" description="Disordered" evidence="1">
    <location>
        <begin position="199"/>
        <end position="240"/>
    </location>
</feature>
<evidence type="ECO:0000313" key="2">
    <source>
        <dbReference type="EMBL" id="KAK3301152.1"/>
    </source>
</evidence>
<keyword evidence="3" id="KW-1185">Reference proteome</keyword>
<sequence length="295" mass="32601">MHPVLCQLRCWASSDDTDDATVIGQPEATKFEGVNFSSARPLCAPLPHFYEETWAYIRGNIWVINKLPGVKIKALKLAQQSPSRAAPVKQQKNASSSQSRAEFLSWLRERSQKIQQRMLLALKTPRRRATGDGKASLSLAVKRRSFQILVQHEIDQIVTKASTRRTSATSETLKPSPGAIGIAMTTPDHYLVYDGLRSSPPTTRTSPHTWKSYTGPFSSPQPAKEADDVSEDAYSNGPDSLTPEELLAALLFRWQRIRRGFPKSDAALASLADAIDWTGAEGAFAAESYTQRVSK</sequence>
<reference evidence="2" key="2">
    <citation type="submission" date="2023-06" db="EMBL/GenBank/DDBJ databases">
        <authorList>
            <consortium name="Lawrence Berkeley National Laboratory"/>
            <person name="Haridas S."/>
            <person name="Hensen N."/>
            <person name="Bonometti L."/>
            <person name="Westerberg I."/>
            <person name="Brannstrom I.O."/>
            <person name="Guillou S."/>
            <person name="Cros-Aarteil S."/>
            <person name="Calhoun S."/>
            <person name="Kuo A."/>
            <person name="Mondo S."/>
            <person name="Pangilinan J."/>
            <person name="Riley R."/>
            <person name="Labutti K."/>
            <person name="Andreopoulos B."/>
            <person name="Lipzen A."/>
            <person name="Chen C."/>
            <person name="Yanf M."/>
            <person name="Daum C."/>
            <person name="Ng V."/>
            <person name="Clum A."/>
            <person name="Steindorff A."/>
            <person name="Ohm R."/>
            <person name="Martin F."/>
            <person name="Silar P."/>
            <person name="Natvig D."/>
            <person name="Lalanne C."/>
            <person name="Gautier V."/>
            <person name="Ament-Velasquez S.L."/>
            <person name="Kruys A."/>
            <person name="Hutchinson M.I."/>
            <person name="Powell A.J."/>
            <person name="Barry K."/>
            <person name="Miller A.N."/>
            <person name="Grigoriev I.V."/>
            <person name="Debuchy R."/>
            <person name="Gladieux P."/>
            <person name="Thoren M.H."/>
            <person name="Johannesson H."/>
        </authorList>
    </citation>
    <scope>NUCLEOTIDE SEQUENCE</scope>
    <source>
        <strain evidence="2">CBS 168.71</strain>
    </source>
</reference>
<reference evidence="2" key="1">
    <citation type="journal article" date="2023" name="Mol. Phylogenet. Evol.">
        <title>Genome-scale phylogeny and comparative genomics of the fungal order Sordariales.</title>
        <authorList>
            <person name="Hensen N."/>
            <person name="Bonometti L."/>
            <person name="Westerberg I."/>
            <person name="Brannstrom I.O."/>
            <person name="Guillou S."/>
            <person name="Cros-Aarteil S."/>
            <person name="Calhoun S."/>
            <person name="Haridas S."/>
            <person name="Kuo A."/>
            <person name="Mondo S."/>
            <person name="Pangilinan J."/>
            <person name="Riley R."/>
            <person name="LaButti K."/>
            <person name="Andreopoulos B."/>
            <person name="Lipzen A."/>
            <person name="Chen C."/>
            <person name="Yan M."/>
            <person name="Daum C."/>
            <person name="Ng V."/>
            <person name="Clum A."/>
            <person name="Steindorff A."/>
            <person name="Ohm R.A."/>
            <person name="Martin F."/>
            <person name="Silar P."/>
            <person name="Natvig D.O."/>
            <person name="Lalanne C."/>
            <person name="Gautier V."/>
            <person name="Ament-Velasquez S.L."/>
            <person name="Kruys A."/>
            <person name="Hutchinson M.I."/>
            <person name="Powell A.J."/>
            <person name="Barry K."/>
            <person name="Miller A.N."/>
            <person name="Grigoriev I.V."/>
            <person name="Debuchy R."/>
            <person name="Gladieux P."/>
            <person name="Hiltunen Thoren M."/>
            <person name="Johannesson H."/>
        </authorList>
    </citation>
    <scope>NUCLEOTIDE SEQUENCE</scope>
    <source>
        <strain evidence="2">CBS 168.71</strain>
    </source>
</reference>
<organism evidence="2 3">
    <name type="scientific">Chaetomium fimeti</name>
    <dbReference type="NCBI Taxonomy" id="1854472"/>
    <lineage>
        <taxon>Eukaryota</taxon>
        <taxon>Fungi</taxon>
        <taxon>Dikarya</taxon>
        <taxon>Ascomycota</taxon>
        <taxon>Pezizomycotina</taxon>
        <taxon>Sordariomycetes</taxon>
        <taxon>Sordariomycetidae</taxon>
        <taxon>Sordariales</taxon>
        <taxon>Chaetomiaceae</taxon>
        <taxon>Chaetomium</taxon>
    </lineage>
</organism>
<proteinExistence type="predicted"/>
<dbReference type="RefSeq" id="XP_062664666.1">
    <property type="nucleotide sequence ID" value="XM_062805878.1"/>
</dbReference>
<feature type="compositionally biased region" description="Polar residues" evidence="1">
    <location>
        <begin position="208"/>
        <end position="221"/>
    </location>
</feature>
<dbReference type="GeneID" id="87842826"/>
<dbReference type="Proteomes" id="UP001278766">
    <property type="component" value="Unassembled WGS sequence"/>
</dbReference>
<accession>A0AAE0HRM9</accession>
<gene>
    <name evidence="2" type="ORF">B0H64DRAFT_429075</name>
</gene>
<name>A0AAE0HRM9_9PEZI</name>
<evidence type="ECO:0000256" key="1">
    <source>
        <dbReference type="SAM" id="MobiDB-lite"/>
    </source>
</evidence>
<dbReference type="AlphaFoldDB" id="A0AAE0HRM9"/>
<comment type="caution">
    <text evidence="2">The sequence shown here is derived from an EMBL/GenBank/DDBJ whole genome shotgun (WGS) entry which is preliminary data.</text>
</comment>